<feature type="transmembrane region" description="Helical" evidence="8">
    <location>
        <begin position="193"/>
        <end position="212"/>
    </location>
</feature>
<dbReference type="OrthoDB" id="418595at2759"/>
<dbReference type="GO" id="GO:0006465">
    <property type="term" value="P:signal peptide processing"/>
    <property type="evidence" value="ECO:0007669"/>
    <property type="project" value="TreeGrafter"/>
</dbReference>
<keyword evidence="5 8" id="KW-1133">Transmembrane helix</keyword>
<dbReference type="Proteomes" id="UP000316270">
    <property type="component" value="Chromosome 19"/>
</dbReference>
<keyword evidence="3 8" id="KW-0812">Transmembrane</keyword>
<organism evidence="10 11">
    <name type="scientific">Venturia effusa</name>
    <dbReference type="NCBI Taxonomy" id="50376"/>
    <lineage>
        <taxon>Eukaryota</taxon>
        <taxon>Fungi</taxon>
        <taxon>Dikarya</taxon>
        <taxon>Ascomycota</taxon>
        <taxon>Pezizomycotina</taxon>
        <taxon>Dothideomycetes</taxon>
        <taxon>Pleosporomycetidae</taxon>
        <taxon>Venturiales</taxon>
        <taxon>Venturiaceae</taxon>
        <taxon>Venturia</taxon>
    </lineage>
</organism>
<keyword evidence="4" id="KW-0378">Hydrolase</keyword>
<feature type="transmembrane region" description="Helical" evidence="8">
    <location>
        <begin position="94"/>
        <end position="113"/>
    </location>
</feature>
<dbReference type="GO" id="GO:0016020">
    <property type="term" value="C:membrane"/>
    <property type="evidence" value="ECO:0007669"/>
    <property type="project" value="UniProtKB-SubCell"/>
</dbReference>
<evidence type="ECO:0000256" key="6">
    <source>
        <dbReference type="ARBA" id="ARBA00023136"/>
    </source>
</evidence>
<evidence type="ECO:0000256" key="3">
    <source>
        <dbReference type="ARBA" id="ARBA00022692"/>
    </source>
</evidence>
<dbReference type="EMBL" id="CP042203">
    <property type="protein sequence ID" value="QDS77940.1"/>
    <property type="molecule type" value="Genomic_DNA"/>
</dbReference>
<evidence type="ECO:0000256" key="2">
    <source>
        <dbReference type="ARBA" id="ARBA00009045"/>
    </source>
</evidence>
<gene>
    <name evidence="10" type="ORF">FKW77_001300</name>
</gene>
<name>A0A517LQL4_9PEZI</name>
<evidence type="ECO:0000313" key="11">
    <source>
        <dbReference type="Proteomes" id="UP000316270"/>
    </source>
</evidence>
<dbReference type="SUPFAM" id="SSF144091">
    <property type="entry name" value="Rhomboid-like"/>
    <property type="match status" value="1"/>
</dbReference>
<dbReference type="PANTHER" id="PTHR43731:SF14">
    <property type="entry name" value="PRESENILIN-ASSOCIATED RHOMBOID-LIKE PROTEIN, MITOCHONDRIAL"/>
    <property type="match status" value="1"/>
</dbReference>
<comment type="subcellular location">
    <subcellularLocation>
        <location evidence="1">Membrane</location>
        <topology evidence="1">Multi-pass membrane protein</topology>
    </subcellularLocation>
</comment>
<dbReference type="GO" id="GO:0004252">
    <property type="term" value="F:serine-type endopeptidase activity"/>
    <property type="evidence" value="ECO:0007669"/>
    <property type="project" value="InterPro"/>
</dbReference>
<dbReference type="Pfam" id="PF01694">
    <property type="entry name" value="Rhomboid"/>
    <property type="match status" value="1"/>
</dbReference>
<comment type="similarity">
    <text evidence="2">Belongs to the peptidase S54 family.</text>
</comment>
<accession>A0A517LQL4</accession>
<dbReference type="PANTHER" id="PTHR43731">
    <property type="entry name" value="RHOMBOID PROTEASE"/>
    <property type="match status" value="1"/>
</dbReference>
<evidence type="ECO:0000256" key="1">
    <source>
        <dbReference type="ARBA" id="ARBA00004141"/>
    </source>
</evidence>
<evidence type="ECO:0000259" key="9">
    <source>
        <dbReference type="Pfam" id="PF01694"/>
    </source>
</evidence>
<keyword evidence="6 8" id="KW-0472">Membrane</keyword>
<keyword evidence="11" id="KW-1185">Reference proteome</keyword>
<proteinExistence type="inferred from homology"/>
<evidence type="ECO:0000256" key="7">
    <source>
        <dbReference type="SAM" id="MobiDB-lite"/>
    </source>
</evidence>
<feature type="transmembrane region" description="Helical" evidence="8">
    <location>
        <begin position="266"/>
        <end position="289"/>
    </location>
</feature>
<feature type="region of interest" description="Disordered" evidence="7">
    <location>
        <begin position="46"/>
        <end position="69"/>
    </location>
</feature>
<feature type="transmembrane region" description="Helical" evidence="8">
    <location>
        <begin position="224"/>
        <end position="246"/>
    </location>
</feature>
<dbReference type="AlphaFoldDB" id="A0A517LQL4"/>
<evidence type="ECO:0000256" key="8">
    <source>
        <dbReference type="SAM" id="Phobius"/>
    </source>
</evidence>
<evidence type="ECO:0000313" key="10">
    <source>
        <dbReference type="EMBL" id="QDS77940.1"/>
    </source>
</evidence>
<dbReference type="Gene3D" id="1.20.1540.10">
    <property type="entry name" value="Rhomboid-like"/>
    <property type="match status" value="1"/>
</dbReference>
<feature type="domain" description="Peptidase S54 rhomboid" evidence="9">
    <location>
        <begin position="151"/>
        <end position="289"/>
    </location>
</feature>
<dbReference type="STRING" id="50376.A0A517LQL4"/>
<dbReference type="InterPro" id="IPR050925">
    <property type="entry name" value="Rhomboid_protease_S54"/>
</dbReference>
<dbReference type="InterPro" id="IPR022764">
    <property type="entry name" value="Peptidase_S54_rhomboid_dom"/>
</dbReference>
<evidence type="ECO:0000256" key="5">
    <source>
        <dbReference type="ARBA" id="ARBA00022989"/>
    </source>
</evidence>
<sequence>MNTSTRRICFTAPRLPLSFSSPSHHLQRAGKPSQQLRAFKATSALRNVQGTHKPPRQSPSEAEPRAQRQQNAIDEEANRNLLQGFKRQAKSKQALLYALIAANTAVFVAWQYGNLLQSQAGEDPTAMRKAHQWKEFMVNNFVQSEENVQKGRWWTYLTSAISQQGILHFGVNMFSLRNAGTFIVHALPQVSPLSFAALCLGSTLASAAAAQWSGRLTGDLRGGLGASGMLCGVMGAATCAFPQQLWVNTAIWFTFDLGILSTDLRYSSPLGHAAHLGGTVFGVVFYLAAIRRGKLPKMM</sequence>
<reference evidence="10 11" key="1">
    <citation type="submission" date="2019-07" db="EMBL/GenBank/DDBJ databases">
        <title>Finished genome of Venturia effusa.</title>
        <authorList>
            <person name="Young C.A."/>
            <person name="Cox M.P."/>
            <person name="Ganley A.R.D."/>
            <person name="David W.J."/>
        </authorList>
    </citation>
    <scope>NUCLEOTIDE SEQUENCE [LARGE SCALE GENOMIC DNA]</scope>
    <source>
        <strain evidence="11">albino</strain>
    </source>
</reference>
<evidence type="ECO:0000256" key="4">
    <source>
        <dbReference type="ARBA" id="ARBA00022801"/>
    </source>
</evidence>
<protein>
    <recommendedName>
        <fullName evidence="9">Peptidase S54 rhomboid domain-containing protein</fullName>
    </recommendedName>
</protein>
<dbReference type="InterPro" id="IPR035952">
    <property type="entry name" value="Rhomboid-like_sf"/>
</dbReference>